<name>A0A251T3X1_HELAN</name>
<evidence type="ECO:0000313" key="1">
    <source>
        <dbReference type="EMBL" id="KAF5778394.1"/>
    </source>
</evidence>
<reference evidence="1" key="3">
    <citation type="submission" date="2020-06" db="EMBL/GenBank/DDBJ databases">
        <title>Helianthus annuus Genome sequencing and assembly Release 2.</title>
        <authorList>
            <person name="Gouzy J."/>
            <person name="Langlade N."/>
            <person name="Munos S."/>
        </authorList>
    </citation>
    <scope>NUCLEOTIDE SEQUENCE</scope>
    <source>
        <tissue evidence="1">Leaves</tissue>
    </source>
</reference>
<dbReference type="AlphaFoldDB" id="A0A251T3X1"/>
<protein>
    <submittedName>
        <fullName evidence="2">Uncharacterized protein</fullName>
    </submittedName>
</protein>
<dbReference type="InParanoid" id="A0A251T3X1"/>
<accession>A0A251T3X1</accession>
<dbReference type="Proteomes" id="UP000215914">
    <property type="component" value="Chromosome 12"/>
</dbReference>
<reference evidence="2" key="2">
    <citation type="submission" date="2017-02" db="EMBL/GenBank/DDBJ databases">
        <title>Sunflower complete genome.</title>
        <authorList>
            <person name="Langlade N."/>
            <person name="Munos S."/>
        </authorList>
    </citation>
    <scope>NUCLEOTIDE SEQUENCE [LARGE SCALE GENOMIC DNA]</scope>
    <source>
        <tissue evidence="2">Leaves</tissue>
    </source>
</reference>
<organism evidence="2 3">
    <name type="scientific">Helianthus annuus</name>
    <name type="common">Common sunflower</name>
    <dbReference type="NCBI Taxonomy" id="4232"/>
    <lineage>
        <taxon>Eukaryota</taxon>
        <taxon>Viridiplantae</taxon>
        <taxon>Streptophyta</taxon>
        <taxon>Embryophyta</taxon>
        <taxon>Tracheophyta</taxon>
        <taxon>Spermatophyta</taxon>
        <taxon>Magnoliopsida</taxon>
        <taxon>eudicotyledons</taxon>
        <taxon>Gunneridae</taxon>
        <taxon>Pentapetalae</taxon>
        <taxon>asterids</taxon>
        <taxon>campanulids</taxon>
        <taxon>Asterales</taxon>
        <taxon>Asteraceae</taxon>
        <taxon>Asteroideae</taxon>
        <taxon>Heliantheae alliance</taxon>
        <taxon>Heliantheae</taxon>
        <taxon>Helianthus</taxon>
    </lineage>
</organism>
<evidence type="ECO:0000313" key="2">
    <source>
        <dbReference type="EMBL" id="OTG05513.1"/>
    </source>
</evidence>
<dbReference type="EMBL" id="CM007901">
    <property type="protein sequence ID" value="OTG05513.1"/>
    <property type="molecule type" value="Genomic_DNA"/>
</dbReference>
<gene>
    <name evidence="2" type="ORF">HannXRQ_Chr12g0374351</name>
    <name evidence="1" type="ORF">HanXRQr2_Chr12g0546971</name>
</gene>
<proteinExistence type="predicted"/>
<sequence>MNLFHFHQIFPSQRIPLSISILNDFLLKALIRNSFRYVLWPPKITTNLQKP</sequence>
<dbReference type="EMBL" id="MNCJ02000327">
    <property type="protein sequence ID" value="KAF5778394.1"/>
    <property type="molecule type" value="Genomic_DNA"/>
</dbReference>
<evidence type="ECO:0000313" key="3">
    <source>
        <dbReference type="Proteomes" id="UP000215914"/>
    </source>
</evidence>
<reference evidence="1 3" key="1">
    <citation type="journal article" date="2017" name="Nature">
        <title>The sunflower genome provides insights into oil metabolism, flowering and Asterid evolution.</title>
        <authorList>
            <person name="Badouin H."/>
            <person name="Gouzy J."/>
            <person name="Grassa C.J."/>
            <person name="Murat F."/>
            <person name="Staton S.E."/>
            <person name="Cottret L."/>
            <person name="Lelandais-Briere C."/>
            <person name="Owens G.L."/>
            <person name="Carrere S."/>
            <person name="Mayjonade B."/>
            <person name="Legrand L."/>
            <person name="Gill N."/>
            <person name="Kane N.C."/>
            <person name="Bowers J.E."/>
            <person name="Hubner S."/>
            <person name="Bellec A."/>
            <person name="Berard A."/>
            <person name="Berges H."/>
            <person name="Blanchet N."/>
            <person name="Boniface M.C."/>
            <person name="Brunel D."/>
            <person name="Catrice O."/>
            <person name="Chaidir N."/>
            <person name="Claudel C."/>
            <person name="Donnadieu C."/>
            <person name="Faraut T."/>
            <person name="Fievet G."/>
            <person name="Helmstetter N."/>
            <person name="King M."/>
            <person name="Knapp S.J."/>
            <person name="Lai Z."/>
            <person name="Le Paslier M.C."/>
            <person name="Lippi Y."/>
            <person name="Lorenzon L."/>
            <person name="Mandel J.R."/>
            <person name="Marage G."/>
            <person name="Marchand G."/>
            <person name="Marquand E."/>
            <person name="Bret-Mestries E."/>
            <person name="Morien E."/>
            <person name="Nambeesan S."/>
            <person name="Nguyen T."/>
            <person name="Pegot-Espagnet P."/>
            <person name="Pouilly N."/>
            <person name="Raftis F."/>
            <person name="Sallet E."/>
            <person name="Schiex T."/>
            <person name="Thomas J."/>
            <person name="Vandecasteele C."/>
            <person name="Vares D."/>
            <person name="Vear F."/>
            <person name="Vautrin S."/>
            <person name="Crespi M."/>
            <person name="Mangin B."/>
            <person name="Burke J.M."/>
            <person name="Salse J."/>
            <person name="Munos S."/>
            <person name="Vincourt P."/>
            <person name="Rieseberg L.H."/>
            <person name="Langlade N.B."/>
        </authorList>
    </citation>
    <scope>NUCLEOTIDE SEQUENCE [LARGE SCALE GENOMIC DNA]</scope>
    <source>
        <strain evidence="3">cv. SF193</strain>
        <tissue evidence="1">Leaves</tissue>
    </source>
</reference>
<dbReference type="Gramene" id="mRNA:HanXRQr2_Chr12g0546971">
    <property type="protein sequence ID" value="CDS:HanXRQr2_Chr12g0546971.1"/>
    <property type="gene ID" value="HanXRQr2_Chr12g0546971"/>
</dbReference>
<keyword evidence="3" id="KW-1185">Reference proteome</keyword>